<gene>
    <name evidence="2" type="ordered locus">Fbal_3077</name>
</gene>
<name>E1SUH0_FERBD</name>
<evidence type="ECO:0000313" key="3">
    <source>
        <dbReference type="Proteomes" id="UP000006683"/>
    </source>
</evidence>
<dbReference type="HOGENOM" id="CLU_058997_5_1_6"/>
<dbReference type="eggNOG" id="COG3137">
    <property type="taxonomic scope" value="Bacteria"/>
</dbReference>
<feature type="chain" id="PRO_5003151914" description="Salt-induced outer membrane protein" evidence="1">
    <location>
        <begin position="24"/>
        <end position="247"/>
    </location>
</feature>
<evidence type="ECO:0000256" key="1">
    <source>
        <dbReference type="SAM" id="SignalP"/>
    </source>
</evidence>
<dbReference type="OrthoDB" id="5292716at2"/>
<dbReference type="Pfam" id="PF04338">
    <property type="entry name" value="DUF481"/>
    <property type="match status" value="1"/>
</dbReference>
<dbReference type="KEGG" id="fbl:Fbal_3077"/>
<sequence>MKAINTITASLLLALGSAIPAMAEDAPPPPFSGTAELGATIVSGNTETTNIKGKVDATHLIGDLKNQYLLDILYAEDTGERSGERYYALYQGDYPATGKQYMFGMVDGEIDKFTDYEYIVSAALGYGRRIIEQDTMTLLAEAGPGYSYKKYDDDLRPDEDDESDFIARVKVDFWWQFSESAEFGQLITSNIALGDGSTITRSETYVSAALVGSLAMKLSYSVKHDSDPGPDNKSTDTTLAATLLYKF</sequence>
<dbReference type="Proteomes" id="UP000006683">
    <property type="component" value="Chromosome"/>
</dbReference>
<feature type="signal peptide" evidence="1">
    <location>
        <begin position="1"/>
        <end position="23"/>
    </location>
</feature>
<dbReference type="InterPro" id="IPR007433">
    <property type="entry name" value="DUF481"/>
</dbReference>
<organism evidence="2 3">
    <name type="scientific">Ferrimonas balearica (strain DSM 9799 / CCM 4581 / KCTC 23876 / PAT)</name>
    <dbReference type="NCBI Taxonomy" id="550540"/>
    <lineage>
        <taxon>Bacteria</taxon>
        <taxon>Pseudomonadati</taxon>
        <taxon>Pseudomonadota</taxon>
        <taxon>Gammaproteobacteria</taxon>
        <taxon>Alteromonadales</taxon>
        <taxon>Ferrimonadaceae</taxon>
        <taxon>Ferrimonas</taxon>
    </lineage>
</organism>
<evidence type="ECO:0008006" key="4">
    <source>
        <dbReference type="Google" id="ProtNLM"/>
    </source>
</evidence>
<dbReference type="EMBL" id="CP002209">
    <property type="protein sequence ID" value="ADN77277.1"/>
    <property type="molecule type" value="Genomic_DNA"/>
</dbReference>
<reference evidence="2 3" key="1">
    <citation type="journal article" date="2010" name="Stand. Genomic Sci.">
        <title>Complete genome sequence of Ferrimonas balearica type strain (PAT).</title>
        <authorList>
            <person name="Nolan M."/>
            <person name="Sikorski J."/>
            <person name="Davenport K."/>
            <person name="Lucas S."/>
            <person name="Glavina Del Rio T."/>
            <person name="Tice H."/>
            <person name="Cheng J."/>
            <person name="Goodwin L."/>
            <person name="Pitluck S."/>
            <person name="Liolios K."/>
            <person name="Ivanova N."/>
            <person name="Mavromatis K."/>
            <person name="Ovchinnikova G."/>
            <person name="Pati A."/>
            <person name="Chen A."/>
            <person name="Palaniappan K."/>
            <person name="Land M."/>
            <person name="Hauser L."/>
            <person name="Chang Y."/>
            <person name="Jeffries C."/>
            <person name="Tapia R."/>
            <person name="Brettin T."/>
            <person name="Detter J."/>
            <person name="Han C."/>
            <person name="Yasawong M."/>
            <person name="Rohde M."/>
            <person name="Tindall B."/>
            <person name="Goker M."/>
            <person name="Woyke T."/>
            <person name="Bristow J."/>
            <person name="Eisen J."/>
            <person name="Markowitz V."/>
            <person name="Hugenholtz P."/>
            <person name="Kyrpides N."/>
            <person name="Klenk H."/>
            <person name="Lapidus A."/>
        </authorList>
    </citation>
    <scope>NUCLEOTIDE SEQUENCE [LARGE SCALE GENOMIC DNA]</scope>
    <source>
        <strain evidence="3">DSM 9799 / CCM 4581 / KCTC 23876 / PAT</strain>
    </source>
</reference>
<keyword evidence="3" id="KW-1185">Reference proteome</keyword>
<dbReference type="AlphaFoldDB" id="E1SUH0"/>
<keyword evidence="1" id="KW-0732">Signal</keyword>
<accession>E1SUH0</accession>
<protein>
    <recommendedName>
        <fullName evidence="4">Salt-induced outer membrane protein</fullName>
    </recommendedName>
</protein>
<dbReference type="RefSeq" id="WP_013346583.1">
    <property type="nucleotide sequence ID" value="NC_014541.1"/>
</dbReference>
<proteinExistence type="predicted"/>
<dbReference type="GeneID" id="67183299"/>
<evidence type="ECO:0000313" key="2">
    <source>
        <dbReference type="EMBL" id="ADN77277.1"/>
    </source>
</evidence>
<dbReference type="STRING" id="550540.Fbal_3077"/>